<gene>
    <name evidence="2" type="ORF">Fot_11149</name>
</gene>
<organism evidence="2 3">
    <name type="scientific">Forsythia ovata</name>
    <dbReference type="NCBI Taxonomy" id="205694"/>
    <lineage>
        <taxon>Eukaryota</taxon>
        <taxon>Viridiplantae</taxon>
        <taxon>Streptophyta</taxon>
        <taxon>Embryophyta</taxon>
        <taxon>Tracheophyta</taxon>
        <taxon>Spermatophyta</taxon>
        <taxon>Magnoliopsida</taxon>
        <taxon>eudicotyledons</taxon>
        <taxon>Gunneridae</taxon>
        <taxon>Pentapetalae</taxon>
        <taxon>asterids</taxon>
        <taxon>lamiids</taxon>
        <taxon>Lamiales</taxon>
        <taxon>Oleaceae</taxon>
        <taxon>Forsythieae</taxon>
        <taxon>Forsythia</taxon>
    </lineage>
</organism>
<name>A0ABD1WIW8_9LAMI</name>
<evidence type="ECO:0000313" key="3">
    <source>
        <dbReference type="Proteomes" id="UP001604277"/>
    </source>
</evidence>
<comment type="caution">
    <text evidence="2">The sequence shown here is derived from an EMBL/GenBank/DDBJ whole genome shotgun (WGS) entry which is preliminary data.</text>
</comment>
<feature type="region of interest" description="Disordered" evidence="1">
    <location>
        <begin position="1"/>
        <end position="22"/>
    </location>
</feature>
<reference evidence="3" key="1">
    <citation type="submission" date="2024-07" db="EMBL/GenBank/DDBJ databases">
        <title>Two chromosome-level genome assemblies of Korean endemic species Abeliophyllum distichum and Forsythia ovata (Oleaceae).</title>
        <authorList>
            <person name="Jang H."/>
        </authorList>
    </citation>
    <scope>NUCLEOTIDE SEQUENCE [LARGE SCALE GENOMIC DNA]</scope>
</reference>
<protein>
    <submittedName>
        <fullName evidence="2">Uncharacterized protein</fullName>
    </submittedName>
</protein>
<evidence type="ECO:0000313" key="2">
    <source>
        <dbReference type="EMBL" id="KAL2549619.1"/>
    </source>
</evidence>
<sequence>MMLERRASASGDIAASEKRKEHFEGKRKVIAEVDDERTKEKCGILWKKLFHDGCINEYIKDTESGEDDDGRTKNYLHQLDSSIASFRALALTHLTRSGFPTPNSLETLISTKSTFRQLQAVDLQNVEPAIRAGS</sequence>
<dbReference type="Proteomes" id="UP001604277">
    <property type="component" value="Unassembled WGS sequence"/>
</dbReference>
<keyword evidence="3" id="KW-1185">Reference proteome</keyword>
<dbReference type="EMBL" id="JBFOLJ010000003">
    <property type="protein sequence ID" value="KAL2549619.1"/>
    <property type="molecule type" value="Genomic_DNA"/>
</dbReference>
<dbReference type="AlphaFoldDB" id="A0ABD1WIW8"/>
<accession>A0ABD1WIW8</accession>
<proteinExistence type="predicted"/>
<evidence type="ECO:0000256" key="1">
    <source>
        <dbReference type="SAM" id="MobiDB-lite"/>
    </source>
</evidence>